<proteinExistence type="predicted"/>
<feature type="compositionally biased region" description="Polar residues" evidence="1">
    <location>
        <begin position="295"/>
        <end position="304"/>
    </location>
</feature>
<feature type="region of interest" description="Disordered" evidence="1">
    <location>
        <begin position="444"/>
        <end position="464"/>
    </location>
</feature>
<feature type="region of interest" description="Disordered" evidence="1">
    <location>
        <begin position="589"/>
        <end position="689"/>
    </location>
</feature>
<feature type="region of interest" description="Disordered" evidence="1">
    <location>
        <begin position="21"/>
        <end position="50"/>
    </location>
</feature>
<feature type="region of interest" description="Disordered" evidence="1">
    <location>
        <begin position="254"/>
        <end position="425"/>
    </location>
</feature>
<feature type="compositionally biased region" description="Low complexity" evidence="1">
    <location>
        <begin position="657"/>
        <end position="674"/>
    </location>
</feature>
<dbReference type="PANTHER" id="PTHR12751">
    <property type="entry name" value="PHOSPHATASE AND ACTIN REGULATOR PHACTR"/>
    <property type="match status" value="1"/>
</dbReference>
<sequence>MAALVQGYHPQQSGTVTVLQTRPSSASGMLQSAPVQSTTQYTPGSQRNSIHVLPTTVTAPVVYHGGSGSGQQYTLRSMPGHAPAPQRQHPRTHRTSSSPAVPNIQTLDYLQPAVARSRYTASASMTNLPSTANGGLHMGTRDDSSLPVPGTRRASAAPRSSQGSNGVSSQSSLAPAAPIRAAPERYRRSALRTADTAGSASSTSSQLRPSHSALLNRPNSFVGAVSGSAIDDMGVAPIPSPDEIKRVRRRSMPALDSPGFSMHLTPHDLKQPAESNRPKSADRDNKAVKTGPTADKNSNDGQTGSPRPSLRPSSSTNRNGNPSDPAIKPTSSPDQKAGTNQDSARLVDIPPRSSSTDAPNGKRVPNPSPLSKPVTMDTEGGAGQSSDALGSATQETASTPRYESPAVKQLTAINQKGKAKSKTSRLRRAFSFGSAAEFRKVVHDSETADNSKGKLHKERDADDSFDEEQARIAQQQEAAGIGSNIYGARFFSGSTDNLSISSTASSASIMIRKMGRGMKKGTRSLVGLFRPKSIVGAPAAETNQPETTQAAVSMITVEAERERVNVNPEPRAPGGGTGFPRLERNSIDAAKVPAVEPERVGSSGTDSTTARKSIVGGEKERAEVLAAVRKGILKNRNGSQSPSPRPSETRGSPFDLPSVPSATDSPSSSAPSTPNEDSQGHRRTGTVAIGSEDYFVSALRLRQESKSPGTPQGTKRCATFSPRIVFFETWPSQEYDRRGDIATCNRLTPMLAQQIKEELNSFKMEMEVHENSKIYTHFF</sequence>
<feature type="compositionally biased region" description="Basic and acidic residues" evidence="1">
    <location>
        <begin position="444"/>
        <end position="462"/>
    </location>
</feature>
<feature type="region of interest" description="Disordered" evidence="1">
    <location>
        <begin position="65"/>
        <end position="105"/>
    </location>
</feature>
<feature type="compositionally biased region" description="Low complexity" evidence="1">
    <location>
        <begin position="305"/>
        <end position="315"/>
    </location>
</feature>
<gene>
    <name evidence="2" type="ORF">C8A03DRAFT_18449</name>
</gene>
<evidence type="ECO:0000256" key="1">
    <source>
        <dbReference type="SAM" id="MobiDB-lite"/>
    </source>
</evidence>
<dbReference type="Proteomes" id="UP001303760">
    <property type="component" value="Unassembled WGS sequence"/>
</dbReference>
<feature type="compositionally biased region" description="Polar residues" evidence="1">
    <location>
        <begin position="329"/>
        <end position="343"/>
    </location>
</feature>
<dbReference type="GO" id="GO:0003779">
    <property type="term" value="F:actin binding"/>
    <property type="evidence" value="ECO:0007669"/>
    <property type="project" value="TreeGrafter"/>
</dbReference>
<organism evidence="2 3">
    <name type="scientific">Achaetomium macrosporum</name>
    <dbReference type="NCBI Taxonomy" id="79813"/>
    <lineage>
        <taxon>Eukaryota</taxon>
        <taxon>Fungi</taxon>
        <taxon>Dikarya</taxon>
        <taxon>Ascomycota</taxon>
        <taxon>Pezizomycotina</taxon>
        <taxon>Sordariomycetes</taxon>
        <taxon>Sordariomycetidae</taxon>
        <taxon>Sordariales</taxon>
        <taxon>Chaetomiaceae</taxon>
        <taxon>Achaetomium</taxon>
    </lineage>
</organism>
<feature type="region of interest" description="Disordered" evidence="1">
    <location>
        <begin position="125"/>
        <end position="214"/>
    </location>
</feature>
<protein>
    <recommendedName>
        <fullName evidence="4">Protein BNI4</fullName>
    </recommendedName>
</protein>
<name>A0AAN7HBB2_9PEZI</name>
<feature type="compositionally biased region" description="Polar residues" evidence="1">
    <location>
        <begin position="384"/>
        <end position="401"/>
    </location>
</feature>
<dbReference type="GO" id="GO:0030036">
    <property type="term" value="P:actin cytoskeleton organization"/>
    <property type="evidence" value="ECO:0007669"/>
    <property type="project" value="TreeGrafter"/>
</dbReference>
<keyword evidence="3" id="KW-1185">Reference proteome</keyword>
<reference evidence="2" key="1">
    <citation type="journal article" date="2023" name="Mol. Phylogenet. Evol.">
        <title>Genome-scale phylogeny and comparative genomics of the fungal order Sordariales.</title>
        <authorList>
            <person name="Hensen N."/>
            <person name="Bonometti L."/>
            <person name="Westerberg I."/>
            <person name="Brannstrom I.O."/>
            <person name="Guillou S."/>
            <person name="Cros-Aarteil S."/>
            <person name="Calhoun S."/>
            <person name="Haridas S."/>
            <person name="Kuo A."/>
            <person name="Mondo S."/>
            <person name="Pangilinan J."/>
            <person name="Riley R."/>
            <person name="LaButti K."/>
            <person name="Andreopoulos B."/>
            <person name="Lipzen A."/>
            <person name="Chen C."/>
            <person name="Yan M."/>
            <person name="Daum C."/>
            <person name="Ng V."/>
            <person name="Clum A."/>
            <person name="Steindorff A."/>
            <person name="Ohm R.A."/>
            <person name="Martin F."/>
            <person name="Silar P."/>
            <person name="Natvig D.O."/>
            <person name="Lalanne C."/>
            <person name="Gautier V."/>
            <person name="Ament-Velasquez S.L."/>
            <person name="Kruys A."/>
            <person name="Hutchinson M.I."/>
            <person name="Powell A.J."/>
            <person name="Barry K."/>
            <person name="Miller A.N."/>
            <person name="Grigoriev I.V."/>
            <person name="Debuchy R."/>
            <person name="Gladieux P."/>
            <person name="Hiltunen Thoren M."/>
            <person name="Johannesson H."/>
        </authorList>
    </citation>
    <scope>NUCLEOTIDE SEQUENCE</scope>
    <source>
        <strain evidence="2">CBS 532.94</strain>
    </source>
</reference>
<accession>A0AAN7HBB2</accession>
<evidence type="ECO:0000313" key="2">
    <source>
        <dbReference type="EMBL" id="KAK4234694.1"/>
    </source>
</evidence>
<feature type="compositionally biased region" description="Polar residues" evidence="1">
    <location>
        <begin position="95"/>
        <end position="105"/>
    </location>
</feature>
<feature type="compositionally biased region" description="Low complexity" evidence="1">
    <location>
        <begin position="193"/>
        <end position="205"/>
    </location>
</feature>
<dbReference type="AlphaFoldDB" id="A0AAN7HBB2"/>
<reference evidence="2" key="2">
    <citation type="submission" date="2023-05" db="EMBL/GenBank/DDBJ databases">
        <authorList>
            <consortium name="Lawrence Berkeley National Laboratory"/>
            <person name="Steindorff A."/>
            <person name="Hensen N."/>
            <person name="Bonometti L."/>
            <person name="Westerberg I."/>
            <person name="Brannstrom I.O."/>
            <person name="Guillou S."/>
            <person name="Cros-Aarteil S."/>
            <person name="Calhoun S."/>
            <person name="Haridas S."/>
            <person name="Kuo A."/>
            <person name="Mondo S."/>
            <person name="Pangilinan J."/>
            <person name="Riley R."/>
            <person name="Labutti K."/>
            <person name="Andreopoulos B."/>
            <person name="Lipzen A."/>
            <person name="Chen C."/>
            <person name="Yanf M."/>
            <person name="Daum C."/>
            <person name="Ng V."/>
            <person name="Clum A."/>
            <person name="Ohm R."/>
            <person name="Martin F."/>
            <person name="Silar P."/>
            <person name="Natvig D."/>
            <person name="Lalanne C."/>
            <person name="Gautier V."/>
            <person name="Ament-Velasquez S.L."/>
            <person name="Kruys A."/>
            <person name="Hutchinson M.I."/>
            <person name="Powell A.J."/>
            <person name="Barry K."/>
            <person name="Miller A.N."/>
            <person name="Grigoriev I.V."/>
            <person name="Debuchy R."/>
            <person name="Gladieux P."/>
            <person name="Thoren M.H."/>
            <person name="Johannesson H."/>
        </authorList>
    </citation>
    <scope>NUCLEOTIDE SEQUENCE</scope>
    <source>
        <strain evidence="2">CBS 532.94</strain>
    </source>
</reference>
<evidence type="ECO:0008006" key="4">
    <source>
        <dbReference type="Google" id="ProtNLM"/>
    </source>
</evidence>
<feature type="compositionally biased region" description="Basic and acidic residues" evidence="1">
    <location>
        <begin position="265"/>
        <end position="287"/>
    </location>
</feature>
<comment type="caution">
    <text evidence="2">The sequence shown here is derived from an EMBL/GenBank/DDBJ whole genome shotgun (WGS) entry which is preliminary data.</text>
</comment>
<dbReference type="PANTHER" id="PTHR12751:SF18">
    <property type="entry name" value="PHOSPHATASE AND ACTIN REGULATOR 1"/>
    <property type="match status" value="1"/>
</dbReference>
<feature type="compositionally biased region" description="Polar residues" evidence="1">
    <location>
        <begin position="21"/>
        <end position="49"/>
    </location>
</feature>
<dbReference type="EMBL" id="MU860338">
    <property type="protein sequence ID" value="KAK4234694.1"/>
    <property type="molecule type" value="Genomic_DNA"/>
</dbReference>
<feature type="region of interest" description="Disordered" evidence="1">
    <location>
        <begin position="565"/>
        <end position="584"/>
    </location>
</feature>
<evidence type="ECO:0000313" key="3">
    <source>
        <dbReference type="Proteomes" id="UP001303760"/>
    </source>
</evidence>
<feature type="compositionally biased region" description="Polar residues" evidence="1">
    <location>
        <begin position="602"/>
        <end position="611"/>
    </location>
</feature>
<feature type="compositionally biased region" description="Low complexity" evidence="1">
    <location>
        <begin position="160"/>
        <end position="181"/>
    </location>
</feature>